<evidence type="ECO:0000256" key="4">
    <source>
        <dbReference type="ARBA" id="ARBA00023002"/>
    </source>
</evidence>
<sequence length="450" mass="51390">MTNKQELPPHRPPGPAGTWFKGSLDAFKKDPLAFLRIQAETFGPLASFRLGPFQRFHLVNDPHLISTVFADKEKRLVKSRDIQTLKSIVGEGLLTSEKAFHLKQRRMIQPAFRHTHIAKYGEEMTAVTKQIIRNWEGKSELNIADEMMDITLAIIAKTMFSMDFEEGSRKIGKPMESIMKLGIRRMRNPFSLPLWIPVRDNRRLKGAVQELDRVIYRIIEKRKQSGDNYEDLLGILMQASEGGKGLTDRQLRDELMTIFLAGHETTANLLTWTLYLLGQHPEEQKKIHMELDNVTGKGGVKAAHFMNFSCVKNAVWESMRLYPPAYVVGRQAETDLELGGYRIKKGETLLLSQYVMHRNASFFTEPDLFKPDRFKDDFMKSLPSGTYFPFGGGARICIGNHFSLMEAVLVLAVILKQYRVAISDNCPAVKPQPLITLRPKYGLIMEIHKR</sequence>
<dbReference type="SUPFAM" id="SSF48264">
    <property type="entry name" value="Cytochrome P450"/>
    <property type="match status" value="1"/>
</dbReference>
<evidence type="ECO:0000256" key="2">
    <source>
        <dbReference type="ARBA" id="ARBA00022617"/>
    </source>
</evidence>
<organism evidence="9 10">
    <name type="scientific">Alteribacter lacisalsi</name>
    <dbReference type="NCBI Taxonomy" id="2045244"/>
    <lineage>
        <taxon>Bacteria</taxon>
        <taxon>Bacillati</taxon>
        <taxon>Bacillota</taxon>
        <taxon>Bacilli</taxon>
        <taxon>Bacillales</taxon>
        <taxon>Bacillaceae</taxon>
        <taxon>Alteribacter</taxon>
    </lineage>
</organism>
<comment type="cofactor">
    <cofactor evidence="7">
        <name>heme</name>
        <dbReference type="ChEBI" id="CHEBI:30413"/>
    </cofactor>
</comment>
<dbReference type="GO" id="GO:0016705">
    <property type="term" value="F:oxidoreductase activity, acting on paired donors, with incorporation or reduction of molecular oxygen"/>
    <property type="evidence" value="ECO:0007669"/>
    <property type="project" value="InterPro"/>
</dbReference>
<dbReference type="PROSITE" id="PS00086">
    <property type="entry name" value="CYTOCHROME_P450"/>
    <property type="match status" value="1"/>
</dbReference>
<dbReference type="AlphaFoldDB" id="A0A2W0HV89"/>
<feature type="binding site" description="axial binding residue" evidence="7">
    <location>
        <position position="397"/>
    </location>
    <ligand>
        <name>heme</name>
        <dbReference type="ChEBI" id="CHEBI:30413"/>
    </ligand>
    <ligandPart>
        <name>Fe</name>
        <dbReference type="ChEBI" id="CHEBI:18248"/>
    </ligandPart>
</feature>
<dbReference type="GO" id="GO:0020037">
    <property type="term" value="F:heme binding"/>
    <property type="evidence" value="ECO:0007669"/>
    <property type="project" value="InterPro"/>
</dbReference>
<evidence type="ECO:0000256" key="3">
    <source>
        <dbReference type="ARBA" id="ARBA00022723"/>
    </source>
</evidence>
<reference evidence="9 10" key="1">
    <citation type="submission" date="2017-10" db="EMBL/GenBank/DDBJ databases">
        <title>Bacillus sp. nov., a halophilic bacterium isolated from a Yangshapao Lake.</title>
        <authorList>
            <person name="Wang H."/>
        </authorList>
    </citation>
    <scope>NUCLEOTIDE SEQUENCE [LARGE SCALE GENOMIC DNA]</scope>
    <source>
        <strain evidence="9 10">YSP-3</strain>
    </source>
</reference>
<dbReference type="InterPro" id="IPR050196">
    <property type="entry name" value="Cytochrome_P450_Monoox"/>
</dbReference>
<evidence type="ECO:0000256" key="1">
    <source>
        <dbReference type="ARBA" id="ARBA00010617"/>
    </source>
</evidence>
<proteinExistence type="inferred from homology"/>
<comment type="similarity">
    <text evidence="1 8">Belongs to the cytochrome P450 family.</text>
</comment>
<keyword evidence="2 7" id="KW-0349">Heme</keyword>
<dbReference type="GO" id="GO:0004497">
    <property type="term" value="F:monooxygenase activity"/>
    <property type="evidence" value="ECO:0007669"/>
    <property type="project" value="UniProtKB-KW"/>
</dbReference>
<evidence type="ECO:0000313" key="9">
    <source>
        <dbReference type="EMBL" id="PYZ97588.1"/>
    </source>
</evidence>
<dbReference type="InterPro" id="IPR002401">
    <property type="entry name" value="Cyt_P450_E_grp-I"/>
</dbReference>
<keyword evidence="10" id="KW-1185">Reference proteome</keyword>
<evidence type="ECO:0000256" key="5">
    <source>
        <dbReference type="ARBA" id="ARBA00023004"/>
    </source>
</evidence>
<keyword evidence="5 7" id="KW-0408">Iron</keyword>
<protein>
    <submittedName>
        <fullName evidence="9">Cytochrome P450</fullName>
    </submittedName>
</protein>
<dbReference type="PANTHER" id="PTHR24291">
    <property type="entry name" value="CYTOCHROME P450 FAMILY 4"/>
    <property type="match status" value="1"/>
</dbReference>
<evidence type="ECO:0000256" key="8">
    <source>
        <dbReference type="RuleBase" id="RU000461"/>
    </source>
</evidence>
<dbReference type="RefSeq" id="WP_110516814.1">
    <property type="nucleotide sequence ID" value="NZ_PDOF01000001.1"/>
</dbReference>
<dbReference type="InterPro" id="IPR001128">
    <property type="entry name" value="Cyt_P450"/>
</dbReference>
<dbReference type="Pfam" id="PF00067">
    <property type="entry name" value="p450"/>
    <property type="match status" value="1"/>
</dbReference>
<dbReference type="InterPro" id="IPR036396">
    <property type="entry name" value="Cyt_P450_sf"/>
</dbReference>
<dbReference type="OrthoDB" id="9789468at2"/>
<gene>
    <name evidence="9" type="ORF">CR205_03055</name>
</gene>
<evidence type="ECO:0000313" key="10">
    <source>
        <dbReference type="Proteomes" id="UP000248066"/>
    </source>
</evidence>
<dbReference type="CDD" id="cd20620">
    <property type="entry name" value="CYP132-like"/>
    <property type="match status" value="1"/>
</dbReference>
<dbReference type="PRINTS" id="PR00385">
    <property type="entry name" value="P450"/>
</dbReference>
<dbReference type="Gene3D" id="1.10.630.10">
    <property type="entry name" value="Cytochrome P450"/>
    <property type="match status" value="1"/>
</dbReference>
<dbReference type="InterPro" id="IPR017972">
    <property type="entry name" value="Cyt_P450_CS"/>
</dbReference>
<dbReference type="GO" id="GO:0005506">
    <property type="term" value="F:iron ion binding"/>
    <property type="evidence" value="ECO:0007669"/>
    <property type="project" value="InterPro"/>
</dbReference>
<name>A0A2W0HV89_9BACI</name>
<dbReference type="Proteomes" id="UP000248066">
    <property type="component" value="Unassembled WGS sequence"/>
</dbReference>
<comment type="caution">
    <text evidence="9">The sequence shown here is derived from an EMBL/GenBank/DDBJ whole genome shotgun (WGS) entry which is preliminary data.</text>
</comment>
<keyword evidence="6 8" id="KW-0503">Monooxygenase</keyword>
<evidence type="ECO:0000256" key="7">
    <source>
        <dbReference type="PIRSR" id="PIRSR602401-1"/>
    </source>
</evidence>
<dbReference type="PRINTS" id="PR00463">
    <property type="entry name" value="EP450I"/>
</dbReference>
<dbReference type="EMBL" id="PDOF01000001">
    <property type="protein sequence ID" value="PYZ97588.1"/>
    <property type="molecule type" value="Genomic_DNA"/>
</dbReference>
<keyword evidence="4 8" id="KW-0560">Oxidoreductase</keyword>
<keyword evidence="3 7" id="KW-0479">Metal-binding</keyword>
<dbReference type="PANTHER" id="PTHR24291:SF50">
    <property type="entry name" value="BIFUNCTIONAL ALBAFLAVENONE MONOOXYGENASE_TERPENE SYNTHASE"/>
    <property type="match status" value="1"/>
</dbReference>
<evidence type="ECO:0000256" key="6">
    <source>
        <dbReference type="ARBA" id="ARBA00023033"/>
    </source>
</evidence>
<accession>A0A2W0HV89</accession>